<organism evidence="1">
    <name type="scientific">Zeugodacus cucurbitae</name>
    <name type="common">Melon fruit fly</name>
    <name type="synonym">Bactrocera cucurbitae</name>
    <dbReference type="NCBI Taxonomy" id="28588"/>
    <lineage>
        <taxon>Eukaryota</taxon>
        <taxon>Metazoa</taxon>
        <taxon>Ecdysozoa</taxon>
        <taxon>Arthropoda</taxon>
        <taxon>Hexapoda</taxon>
        <taxon>Insecta</taxon>
        <taxon>Pterygota</taxon>
        <taxon>Neoptera</taxon>
        <taxon>Endopterygota</taxon>
        <taxon>Diptera</taxon>
        <taxon>Brachycera</taxon>
        <taxon>Muscomorpha</taxon>
        <taxon>Tephritoidea</taxon>
        <taxon>Tephritidae</taxon>
        <taxon>Zeugodacus</taxon>
        <taxon>Zeugodacus</taxon>
    </lineage>
</organism>
<name>A0A0A1WIQ2_ZEUCU</name>
<proteinExistence type="predicted"/>
<accession>A0A0A1WIQ2</accession>
<reference evidence="1" key="1">
    <citation type="submission" date="2014-11" db="EMBL/GenBank/DDBJ databases">
        <authorList>
            <person name="Geib S."/>
        </authorList>
    </citation>
    <scope>NUCLEOTIDE SEQUENCE</scope>
</reference>
<dbReference type="Pfam" id="PF16027">
    <property type="entry name" value="DUF4786"/>
    <property type="match status" value="1"/>
</dbReference>
<sequence>MSSTHQQPRPNNRYAVGITMPAILYTLLFTLPSTLAGGYTFNSERLSTPTSEIASKVLFHSPSLANIYKEMIVSSKPLNLRKYSNGSKVKKTKKDSKIYYIPIPPMPYRYIPGVGFDYQPMKIKPILQEESSLPSSSLNGLNELTQMSAGSSEKATATINQQTTLNQKTQNNWHSPVDYVSINYAIPNKKKIEIAANAPIDVAGGESKLYSMDRGNYYFNGRPFRLQVAHAQPKNLLTPLNLKSKLYFNKKIIY</sequence>
<dbReference type="EMBL" id="GBXI01015736">
    <property type="protein sequence ID" value="JAC98555.1"/>
    <property type="molecule type" value="Transcribed_RNA"/>
</dbReference>
<protein>
    <submittedName>
        <fullName evidence="1">Tetracycline resistance protein tetQ</fullName>
    </submittedName>
</protein>
<dbReference type="InterPro" id="IPR031983">
    <property type="entry name" value="DUF4786"/>
</dbReference>
<dbReference type="OrthoDB" id="7700260at2759"/>
<reference evidence="1" key="2">
    <citation type="journal article" date="2015" name="Gigascience">
        <title>Reconstructing a comprehensive transcriptome assembly of a white-pupal translocated strain of the pest fruit fly Bactrocera cucurbitae.</title>
        <authorList>
            <person name="Sim S.B."/>
            <person name="Calla B."/>
            <person name="Hall B."/>
            <person name="DeRego T."/>
            <person name="Geib S.M."/>
        </authorList>
    </citation>
    <scope>NUCLEOTIDE SEQUENCE</scope>
</reference>
<evidence type="ECO:0000313" key="1">
    <source>
        <dbReference type="EMBL" id="JAC98555.1"/>
    </source>
</evidence>
<dbReference type="AlphaFoldDB" id="A0A0A1WIQ2"/>
<gene>
    <name evidence="1" type="primary">tetQ</name>
    <name evidence="1" type="ORF">g.57068</name>
</gene>